<evidence type="ECO:0000313" key="8">
    <source>
        <dbReference type="Proteomes" id="UP000038045"/>
    </source>
</evidence>
<keyword evidence="6" id="KW-0732">Signal</keyword>
<evidence type="ECO:0000259" key="7">
    <source>
        <dbReference type="Pfam" id="PF00135"/>
    </source>
</evidence>
<dbReference type="STRING" id="131310.A0A0N4Z3E3"/>
<dbReference type="InterPro" id="IPR002018">
    <property type="entry name" value="CarbesteraseB"/>
</dbReference>
<evidence type="ECO:0000256" key="6">
    <source>
        <dbReference type="RuleBase" id="RU361235"/>
    </source>
</evidence>
<evidence type="ECO:0000256" key="2">
    <source>
        <dbReference type="ARBA" id="ARBA00022487"/>
    </source>
</evidence>
<feature type="active site" description="Charge relay system" evidence="5">
    <location>
        <position position="356"/>
    </location>
</feature>
<feature type="chain" id="PRO_5005733216" description="Carboxylic ester hydrolase" evidence="6">
    <location>
        <begin position="18"/>
        <end position="508"/>
    </location>
</feature>
<dbReference type="InterPro" id="IPR000997">
    <property type="entry name" value="Cholinesterase"/>
</dbReference>
<dbReference type="PRINTS" id="PR00878">
    <property type="entry name" value="CHOLNESTRASE"/>
</dbReference>
<dbReference type="Gene3D" id="3.40.50.1820">
    <property type="entry name" value="alpha/beta hydrolase"/>
    <property type="match status" value="1"/>
</dbReference>
<sequence>MLLYLLFLLINSGFCLFKFRNDSKYLENFAKDYEKLKNVSTPYGFIAGHPYMFNKTNKGVEYLGIPFAKAPIGNLRFKEPQPLEKPAWNGTFYANKTANSCPADIYPTNFTGYSFWNPTNNISEDCLQLNMWVPTKRDPKGACVLVYIYGGAFFSGSASLDVYNGSILSIKSYCIVIDINYRLGALGFSYLNDSVIPGNMGLLDQQLALQWIHENIHLFGGDNKTITLFGESAGAFSVVSHLYSNKSHEYFSRVISNSGTVNNVWGKNSPEYAHNKTIRLAKKLKCVNATTKNNNTAILECLQRANVSDIVSIGAGRAADEFTYFMPFYFYDEKYNCSYNESIPNYEDANKCNISEAGYENIIKRVSKEMKFPDDLKNNLSTIYEDAYKWRTYQYRSSRFLSEVYFDCDIFDWVKKIASYVIGPIYYYEFKAVSSANPWPKWMGAMHGYELEYEFGLPIRNESLYNPRRIEKEKNLSLYFMGALGGFARIGVPNIYWKPFNASKPIAC</sequence>
<dbReference type="PANTHER" id="PTHR43918:SF15">
    <property type="entry name" value="CARBOXYLIC ESTER HYDROLASE"/>
    <property type="match status" value="1"/>
</dbReference>
<keyword evidence="4" id="KW-1015">Disulfide bond</keyword>
<dbReference type="WBParaSite" id="PTRK_0000144000.1">
    <property type="protein sequence ID" value="PTRK_0000144000.1"/>
    <property type="gene ID" value="PTRK_0000144000"/>
</dbReference>
<name>A0A0N4Z3E3_PARTI</name>
<dbReference type="AlphaFoldDB" id="A0A0N4Z3E3"/>
<keyword evidence="8" id="KW-1185">Reference proteome</keyword>
<dbReference type="SUPFAM" id="SSF53474">
    <property type="entry name" value="alpha/beta-Hydrolases"/>
    <property type="match status" value="1"/>
</dbReference>
<proteinExistence type="inferred from homology"/>
<evidence type="ECO:0000256" key="3">
    <source>
        <dbReference type="ARBA" id="ARBA00022801"/>
    </source>
</evidence>
<dbReference type="Pfam" id="PF00135">
    <property type="entry name" value="COesterase"/>
    <property type="match status" value="1"/>
</dbReference>
<evidence type="ECO:0000256" key="1">
    <source>
        <dbReference type="ARBA" id="ARBA00005964"/>
    </source>
</evidence>
<accession>A0A0N4Z3E3</accession>
<dbReference type="PANTHER" id="PTHR43918">
    <property type="entry name" value="ACETYLCHOLINESTERASE"/>
    <property type="match status" value="1"/>
</dbReference>
<comment type="similarity">
    <text evidence="1 6">Belongs to the type-B carboxylesterase/lipase family.</text>
</comment>
<dbReference type="Proteomes" id="UP000038045">
    <property type="component" value="Unplaced"/>
</dbReference>
<dbReference type="GO" id="GO:0003990">
    <property type="term" value="F:acetylcholinesterase activity"/>
    <property type="evidence" value="ECO:0007669"/>
    <property type="project" value="TreeGrafter"/>
</dbReference>
<dbReference type="InterPro" id="IPR029058">
    <property type="entry name" value="AB_hydrolase_fold"/>
</dbReference>
<dbReference type="EC" id="3.1.1.-" evidence="6"/>
<dbReference type="GO" id="GO:0005886">
    <property type="term" value="C:plasma membrane"/>
    <property type="evidence" value="ECO:0007669"/>
    <property type="project" value="TreeGrafter"/>
</dbReference>
<feature type="signal peptide" evidence="6">
    <location>
        <begin position="1"/>
        <end position="17"/>
    </location>
</feature>
<keyword evidence="3 6" id="KW-0378">Hydrolase</keyword>
<reference evidence="9" key="1">
    <citation type="submission" date="2017-02" db="UniProtKB">
        <authorList>
            <consortium name="WormBaseParasite"/>
        </authorList>
    </citation>
    <scope>IDENTIFICATION</scope>
</reference>
<dbReference type="GO" id="GO:0005615">
    <property type="term" value="C:extracellular space"/>
    <property type="evidence" value="ECO:0007669"/>
    <property type="project" value="TreeGrafter"/>
</dbReference>
<feature type="active site" description="Acyl-ester intermediate" evidence="5">
    <location>
        <position position="232"/>
    </location>
</feature>
<feature type="domain" description="Carboxylesterase type B" evidence="7">
    <location>
        <begin position="38"/>
        <end position="328"/>
    </location>
</feature>
<dbReference type="GO" id="GO:0006581">
    <property type="term" value="P:acetylcholine catabolic process"/>
    <property type="evidence" value="ECO:0007669"/>
    <property type="project" value="TreeGrafter"/>
</dbReference>
<feature type="active site" description="Charge relay system" evidence="5">
    <location>
        <position position="447"/>
    </location>
</feature>
<evidence type="ECO:0000256" key="4">
    <source>
        <dbReference type="ARBA" id="ARBA00023157"/>
    </source>
</evidence>
<protein>
    <recommendedName>
        <fullName evidence="6">Carboxylic ester hydrolase</fullName>
        <ecNumber evidence="6">3.1.1.-</ecNumber>
    </recommendedName>
</protein>
<evidence type="ECO:0000256" key="5">
    <source>
        <dbReference type="PIRSR" id="PIRSR600997-1"/>
    </source>
</evidence>
<dbReference type="GO" id="GO:0019695">
    <property type="term" value="P:choline metabolic process"/>
    <property type="evidence" value="ECO:0007669"/>
    <property type="project" value="TreeGrafter"/>
</dbReference>
<organism evidence="8 9">
    <name type="scientific">Parastrongyloides trichosuri</name>
    <name type="common">Possum-specific nematode worm</name>
    <dbReference type="NCBI Taxonomy" id="131310"/>
    <lineage>
        <taxon>Eukaryota</taxon>
        <taxon>Metazoa</taxon>
        <taxon>Ecdysozoa</taxon>
        <taxon>Nematoda</taxon>
        <taxon>Chromadorea</taxon>
        <taxon>Rhabditida</taxon>
        <taxon>Tylenchina</taxon>
        <taxon>Panagrolaimomorpha</taxon>
        <taxon>Strongyloidoidea</taxon>
        <taxon>Strongyloididae</taxon>
        <taxon>Parastrongyloides</taxon>
    </lineage>
</organism>
<keyword evidence="2" id="KW-0719">Serine esterase</keyword>
<evidence type="ECO:0000313" key="9">
    <source>
        <dbReference type="WBParaSite" id="PTRK_0000144000.1"/>
    </source>
</evidence>
<dbReference type="PROSITE" id="PS00122">
    <property type="entry name" value="CARBOXYLESTERASE_B_1"/>
    <property type="match status" value="1"/>
</dbReference>
<dbReference type="InterPro" id="IPR050654">
    <property type="entry name" value="AChE-related_enzymes"/>
</dbReference>
<dbReference type="InterPro" id="IPR019826">
    <property type="entry name" value="Carboxylesterase_B_AS"/>
</dbReference>